<protein>
    <submittedName>
        <fullName evidence="2">Uncharacterized protein LOC142180905</fullName>
    </submittedName>
</protein>
<reference evidence="2" key="2">
    <citation type="submission" date="2025-08" db="UniProtKB">
        <authorList>
            <consortium name="RefSeq"/>
        </authorList>
    </citation>
    <scope>IDENTIFICATION</scope>
    <source>
        <tissue evidence="2">Leaf</tissue>
    </source>
</reference>
<dbReference type="Proteomes" id="UP000790787">
    <property type="component" value="Chromosome 5"/>
</dbReference>
<reference evidence="1" key="1">
    <citation type="journal article" date="2014" name="Nat. Commun.">
        <title>The tobacco genome sequence and its comparison with those of tomato and potato.</title>
        <authorList>
            <person name="Sierro N."/>
            <person name="Battey J.N."/>
            <person name="Ouadi S."/>
            <person name="Bakaher N."/>
            <person name="Bovet L."/>
            <person name="Willig A."/>
            <person name="Goepfert S."/>
            <person name="Peitsch M.C."/>
            <person name="Ivanov N.V."/>
        </authorList>
    </citation>
    <scope>NUCLEOTIDE SEQUENCE [LARGE SCALE GENOMIC DNA]</scope>
</reference>
<sequence>MEYIDSGYFVVRRLMHINLGHSNEEQRENIFHTRCGIKDKICSMIIDNGSCANVVSAYLVERLWLEWTKYPRPYRLQWFNDSGKVKVNKQFMVSFKIRRYVDEVLCDIVLMQACHILLGRPWQYDRGAFHDGRKNRYSLEHNGKKYIIAPLTPSQVYGDQKKIKESMGKHGEGSKRETKGKEKEGKYEVWCEEREGSNERKEKVGKSEKKESIDERKEAKKSEPCKSQRDFEDVFPGDLPKGLPPLGGIEHQIDFVLGSQIPNRPAYRSNPEETKELQGQIEELLNKGFVRESMNPCSVPVLLVPKKDDTWRMCVDCHAINKITVKYRHPIPRLDDMLDQLHGSQIFSDIDLKSGYHQIRMNPGDEWKTAFKTKYGLVSDDVRVN</sequence>
<evidence type="ECO:0000313" key="2">
    <source>
        <dbReference type="RefSeq" id="XP_075109109.1"/>
    </source>
</evidence>
<keyword evidence="1" id="KW-1185">Reference proteome</keyword>
<dbReference type="RefSeq" id="XP_075109109.1">
    <property type="nucleotide sequence ID" value="XM_075253008.1"/>
</dbReference>
<proteinExistence type="predicted"/>
<gene>
    <name evidence="2" type="primary">LOC142180905</name>
</gene>
<evidence type="ECO:0000313" key="1">
    <source>
        <dbReference type="Proteomes" id="UP000790787"/>
    </source>
</evidence>
<accession>A0AC58UI18</accession>
<organism evidence="1 2">
    <name type="scientific">Nicotiana tabacum</name>
    <name type="common">Common tobacco</name>
    <dbReference type="NCBI Taxonomy" id="4097"/>
    <lineage>
        <taxon>Eukaryota</taxon>
        <taxon>Viridiplantae</taxon>
        <taxon>Streptophyta</taxon>
        <taxon>Embryophyta</taxon>
        <taxon>Tracheophyta</taxon>
        <taxon>Spermatophyta</taxon>
        <taxon>Magnoliopsida</taxon>
        <taxon>eudicotyledons</taxon>
        <taxon>Gunneridae</taxon>
        <taxon>Pentapetalae</taxon>
        <taxon>asterids</taxon>
        <taxon>lamiids</taxon>
        <taxon>Solanales</taxon>
        <taxon>Solanaceae</taxon>
        <taxon>Nicotianoideae</taxon>
        <taxon>Nicotianeae</taxon>
        <taxon>Nicotiana</taxon>
    </lineage>
</organism>
<name>A0AC58UI18_TOBAC</name>